<sequence>MGVLNLLFIKLFSRRCHSNRISSVGIGFKDQEGEERFGSENGKRGDEGPSKCYVRKWEEIVKATGNFSVLIGLGGFGNVYKGRLKWGRSSQKVAVKVVDCSTGRQRLALGQELEVLLQLRHENVVKILGYCIDREEEGALIFEYVSNGTIEDKLHPERSSCENRRRHCSSKILSWKNRVKITFQLAQAIEYLHRNSIVHGDIKPSNVLLDADLNCKLCDFGSAKKMGMPNRSSMSNCKNRNNRIMGSPGYADPDYVRTGMASEKNDVYGFGMVLLELVTGLEPFGINRNVLDSRSSEDIDIVDPRLRGAFDIEEAKCLVKVARQCLQDSAVVRPSVACIREIMSESIGPLNK</sequence>
<keyword evidence="2" id="KW-1185">Reference proteome</keyword>
<dbReference type="EMBL" id="CM042884">
    <property type="protein sequence ID" value="KAI4370822.1"/>
    <property type="molecule type" value="Genomic_DNA"/>
</dbReference>
<name>A0ACB9R497_9MYRT</name>
<dbReference type="Proteomes" id="UP001057402">
    <property type="component" value="Chromosome 5"/>
</dbReference>
<accession>A0ACB9R497</accession>
<comment type="caution">
    <text evidence="1">The sequence shown here is derived from an EMBL/GenBank/DDBJ whole genome shotgun (WGS) entry which is preliminary data.</text>
</comment>
<evidence type="ECO:0000313" key="2">
    <source>
        <dbReference type="Proteomes" id="UP001057402"/>
    </source>
</evidence>
<reference evidence="2" key="1">
    <citation type="journal article" date="2023" name="Front. Plant Sci.">
        <title>Chromosomal-level genome assembly of Melastoma candidum provides insights into trichome evolution.</title>
        <authorList>
            <person name="Zhong Y."/>
            <person name="Wu W."/>
            <person name="Sun C."/>
            <person name="Zou P."/>
            <person name="Liu Y."/>
            <person name="Dai S."/>
            <person name="Zhou R."/>
        </authorList>
    </citation>
    <scope>NUCLEOTIDE SEQUENCE [LARGE SCALE GENOMIC DNA]</scope>
</reference>
<evidence type="ECO:0000313" key="1">
    <source>
        <dbReference type="EMBL" id="KAI4370822.1"/>
    </source>
</evidence>
<gene>
    <name evidence="1" type="ORF">MLD38_019129</name>
</gene>
<protein>
    <submittedName>
        <fullName evidence="1">Uncharacterized protein</fullName>
    </submittedName>
</protein>
<proteinExistence type="predicted"/>
<organism evidence="1 2">
    <name type="scientific">Melastoma candidum</name>
    <dbReference type="NCBI Taxonomy" id="119954"/>
    <lineage>
        <taxon>Eukaryota</taxon>
        <taxon>Viridiplantae</taxon>
        <taxon>Streptophyta</taxon>
        <taxon>Embryophyta</taxon>
        <taxon>Tracheophyta</taxon>
        <taxon>Spermatophyta</taxon>
        <taxon>Magnoliopsida</taxon>
        <taxon>eudicotyledons</taxon>
        <taxon>Gunneridae</taxon>
        <taxon>Pentapetalae</taxon>
        <taxon>rosids</taxon>
        <taxon>malvids</taxon>
        <taxon>Myrtales</taxon>
        <taxon>Melastomataceae</taxon>
        <taxon>Melastomatoideae</taxon>
        <taxon>Melastomateae</taxon>
        <taxon>Melastoma</taxon>
    </lineage>
</organism>